<comment type="caution">
    <text evidence="3">The sequence shown here is derived from an EMBL/GenBank/DDBJ whole genome shotgun (WGS) entry which is preliminary data.</text>
</comment>
<dbReference type="CDD" id="cd07012">
    <property type="entry name" value="PBP2_Bug_TTT"/>
    <property type="match status" value="1"/>
</dbReference>
<dbReference type="Proteomes" id="UP001139516">
    <property type="component" value="Unassembled WGS sequence"/>
</dbReference>
<feature type="chain" id="PRO_5040746641" evidence="2">
    <location>
        <begin position="29"/>
        <end position="326"/>
    </location>
</feature>
<gene>
    <name evidence="3" type="ORF">M0638_25200</name>
</gene>
<dbReference type="Gene3D" id="3.40.190.150">
    <property type="entry name" value="Bordetella uptake gene, domain 1"/>
    <property type="match status" value="1"/>
</dbReference>
<dbReference type="PIRSF" id="PIRSF017082">
    <property type="entry name" value="YflP"/>
    <property type="match status" value="1"/>
</dbReference>
<dbReference type="InterPro" id="IPR005064">
    <property type="entry name" value="BUG"/>
</dbReference>
<dbReference type="PANTHER" id="PTHR42928">
    <property type="entry name" value="TRICARBOXYLATE-BINDING PROTEIN"/>
    <property type="match status" value="1"/>
</dbReference>
<evidence type="ECO:0000256" key="2">
    <source>
        <dbReference type="SAM" id="SignalP"/>
    </source>
</evidence>
<comment type="similarity">
    <text evidence="1">Belongs to the UPF0065 (bug) family.</text>
</comment>
<dbReference type="Pfam" id="PF03401">
    <property type="entry name" value="TctC"/>
    <property type="match status" value="1"/>
</dbReference>
<reference evidence="3" key="1">
    <citation type="submission" date="2022-04" db="EMBL/GenBank/DDBJ databases">
        <title>Roseomonas acroporae sp. nov., isolated from coral Acropora digitifera.</title>
        <authorList>
            <person name="Sun H."/>
        </authorList>
    </citation>
    <scope>NUCLEOTIDE SEQUENCE</scope>
    <source>
        <strain evidence="3">NAR14</strain>
    </source>
</reference>
<dbReference type="PANTHER" id="PTHR42928:SF5">
    <property type="entry name" value="BLR1237 PROTEIN"/>
    <property type="match status" value="1"/>
</dbReference>
<feature type="signal peptide" evidence="2">
    <location>
        <begin position="1"/>
        <end position="28"/>
    </location>
</feature>
<evidence type="ECO:0000313" key="4">
    <source>
        <dbReference type="Proteomes" id="UP001139516"/>
    </source>
</evidence>
<dbReference type="SUPFAM" id="SSF53850">
    <property type="entry name" value="Periplasmic binding protein-like II"/>
    <property type="match status" value="1"/>
</dbReference>
<dbReference type="InterPro" id="IPR006311">
    <property type="entry name" value="TAT_signal"/>
</dbReference>
<dbReference type="RefSeq" id="WP_248669719.1">
    <property type="nucleotide sequence ID" value="NZ_JALPRX010000137.1"/>
</dbReference>
<protein>
    <submittedName>
        <fullName evidence="3">Tripartite tricarboxylate transporter substrate binding protein</fullName>
    </submittedName>
</protein>
<evidence type="ECO:0000313" key="3">
    <source>
        <dbReference type="EMBL" id="MCK8787669.1"/>
    </source>
</evidence>
<proteinExistence type="inferred from homology"/>
<sequence>MSRSASRRALLGSALALPALLAAAPARAAFPDRPIRIVVPWPPGAFADVVMRALAQPMQGPLGQPVVIENRAGATGAVGTEVVARAAPDGTTLILANAETHAINSLIYRRLPYNPVTDFTPVSLIARAPFGLVVRRGLGIDTLAAFLAKVRAEPGRLSFASWGTGSTSHLTMELLLRAAGLDMLHVPFTGQAPGVTAVIAGQVDAMFLTAGGAEAAARDGSVRLLAVSSAQRVPLLPDTPTLREQGVAVEGGNWFGLLGPARMPDAIANRLAEVTAQAARDPAAAEVLRTQAAIPEASTPAALRDFIDRDRERWAGLVRDLRIQVD</sequence>
<organism evidence="3 4">
    <name type="scientific">Roseomonas acroporae</name>
    <dbReference type="NCBI Taxonomy" id="2937791"/>
    <lineage>
        <taxon>Bacteria</taxon>
        <taxon>Pseudomonadati</taxon>
        <taxon>Pseudomonadota</taxon>
        <taxon>Alphaproteobacteria</taxon>
        <taxon>Acetobacterales</taxon>
        <taxon>Roseomonadaceae</taxon>
        <taxon>Roseomonas</taxon>
    </lineage>
</organism>
<dbReference type="Gene3D" id="3.40.190.10">
    <property type="entry name" value="Periplasmic binding protein-like II"/>
    <property type="match status" value="1"/>
</dbReference>
<dbReference type="InterPro" id="IPR042100">
    <property type="entry name" value="Bug_dom1"/>
</dbReference>
<dbReference type="EMBL" id="JALPRX010000137">
    <property type="protein sequence ID" value="MCK8787669.1"/>
    <property type="molecule type" value="Genomic_DNA"/>
</dbReference>
<evidence type="ECO:0000256" key="1">
    <source>
        <dbReference type="ARBA" id="ARBA00006987"/>
    </source>
</evidence>
<name>A0A9X1YBF1_9PROT</name>
<keyword evidence="2" id="KW-0732">Signal</keyword>
<accession>A0A9X1YBF1</accession>
<dbReference type="PROSITE" id="PS51318">
    <property type="entry name" value="TAT"/>
    <property type="match status" value="1"/>
</dbReference>
<dbReference type="AlphaFoldDB" id="A0A9X1YBF1"/>
<keyword evidence="4" id="KW-1185">Reference proteome</keyword>